<dbReference type="RefSeq" id="WP_277938548.1">
    <property type="nucleotide sequence ID" value="NZ_CP096246.1"/>
</dbReference>
<dbReference type="EMBL" id="CP096246">
    <property type="protein sequence ID" value="WFG96180.1"/>
    <property type="molecule type" value="Genomic_DNA"/>
</dbReference>
<name>A0AAX3SXW8_SPICI</name>
<dbReference type="AlphaFoldDB" id="A0AAX3SXW8"/>
<dbReference type="PROSITE" id="PS51257">
    <property type="entry name" value="PROKAR_LIPOPROTEIN"/>
    <property type="match status" value="1"/>
</dbReference>
<dbReference type="Proteomes" id="UP001214629">
    <property type="component" value="Chromosome"/>
</dbReference>
<organism evidence="2 3">
    <name type="scientific">Spiroplasma citri</name>
    <dbReference type="NCBI Taxonomy" id="2133"/>
    <lineage>
        <taxon>Bacteria</taxon>
        <taxon>Bacillati</taxon>
        <taxon>Mycoplasmatota</taxon>
        <taxon>Mollicutes</taxon>
        <taxon>Entomoplasmatales</taxon>
        <taxon>Spiroplasmataceae</taxon>
        <taxon>Spiroplasma</taxon>
    </lineage>
</organism>
<feature type="region of interest" description="Disordered" evidence="1">
    <location>
        <begin position="24"/>
        <end position="58"/>
    </location>
</feature>
<keyword evidence="2" id="KW-0449">Lipoprotein</keyword>
<dbReference type="Pfam" id="PF12461">
    <property type="entry name" value="DUF3688"/>
    <property type="match status" value="1"/>
</dbReference>
<evidence type="ECO:0000256" key="1">
    <source>
        <dbReference type="SAM" id="MobiDB-lite"/>
    </source>
</evidence>
<dbReference type="NCBIfam" id="NF038029">
    <property type="entry name" value="LP_plasma"/>
    <property type="match status" value="1"/>
</dbReference>
<dbReference type="InterPro" id="IPR022160">
    <property type="entry name" value="Phage_1-C74_Orf1"/>
</dbReference>
<gene>
    <name evidence="2" type="ORF">M0C40_08845</name>
</gene>
<accession>A0AAX3SXW8</accession>
<sequence length="159" mass="18392">MKKWLSIIGAIGLTATSTTTLISCEKSKKPNNNENGRRDNKPKPSYNPQQPPEGSNWKLIDRNSFDNEFSTKNNKSYLFLNLFDVGRYGIYLTKNNGNISQKRNNIWYLETYNPKDFVMFNTANIKLLYRWDGDGEPETPTIDKNTGEIIDWKEQKGTK</sequence>
<evidence type="ECO:0000313" key="3">
    <source>
        <dbReference type="Proteomes" id="UP001214629"/>
    </source>
</evidence>
<keyword evidence="3" id="KW-1185">Reference proteome</keyword>
<evidence type="ECO:0000313" key="2">
    <source>
        <dbReference type="EMBL" id="WFG96180.1"/>
    </source>
</evidence>
<proteinExistence type="predicted"/>
<reference evidence="2 3" key="1">
    <citation type="submission" date="2022-04" db="EMBL/GenBank/DDBJ databases">
        <title>Whole genome of Spiroplasma citri.</title>
        <authorList>
            <person name="Khanchezar A."/>
            <person name="Izadpanah K."/>
            <person name="Taghavi M."/>
            <person name="Ghorbani A."/>
            <person name="Beven L."/>
        </authorList>
    </citation>
    <scope>NUCLEOTIDE SEQUENCE [LARGE SCALE GENOMIC DNA]</scope>
    <source>
        <strain evidence="2 3">D4</strain>
    </source>
</reference>
<dbReference type="InterPro" id="IPR054816">
    <property type="entry name" value="Lipoprotein_mollicutes-type_CS"/>
</dbReference>
<protein>
    <submittedName>
        <fullName evidence="2">Lipoprotein</fullName>
    </submittedName>
</protein>